<dbReference type="EMBL" id="CP050995">
    <property type="protein sequence ID" value="QIY92401.1"/>
    <property type="molecule type" value="Genomic_DNA"/>
</dbReference>
<evidence type="ECO:0000313" key="2">
    <source>
        <dbReference type="Proteomes" id="UP000501570"/>
    </source>
</evidence>
<organism evidence="1 2">
    <name type="scientific">Chryseobacterium gallinarum</name>
    <dbReference type="NCBI Taxonomy" id="1324352"/>
    <lineage>
        <taxon>Bacteria</taxon>
        <taxon>Pseudomonadati</taxon>
        <taxon>Bacteroidota</taxon>
        <taxon>Flavobacteriia</taxon>
        <taxon>Flavobacteriales</taxon>
        <taxon>Weeksellaceae</taxon>
        <taxon>Chryseobacterium group</taxon>
        <taxon>Chryseobacterium</taxon>
    </lineage>
</organism>
<name>A0ABX6KUX0_CHRGL</name>
<dbReference type="Proteomes" id="UP000501570">
    <property type="component" value="Chromosome"/>
</dbReference>
<keyword evidence="2" id="KW-1185">Reference proteome</keyword>
<protein>
    <submittedName>
        <fullName evidence="1">Uncharacterized protein</fullName>
    </submittedName>
</protein>
<reference evidence="1 2" key="1">
    <citation type="submission" date="2019-09" db="EMBL/GenBank/DDBJ databases">
        <title>FDA dAtabase for Regulatory Grade micrObial Sequences (FDA-ARGOS): Supporting development and validation of Infectious Disease Dx tests.</title>
        <authorList>
            <person name="Sciortino C."/>
            <person name="Tallon L."/>
            <person name="Sadzewicz L."/>
            <person name="Vavikolanu K."/>
            <person name="Mehta A."/>
            <person name="Aluvathingal J."/>
            <person name="Nadendla S."/>
            <person name="Nandy P."/>
            <person name="Geyer C."/>
            <person name="Yan Y."/>
            <person name="Sichtig H."/>
        </authorList>
    </citation>
    <scope>NUCLEOTIDE SEQUENCE [LARGE SCALE GENOMIC DNA]</scope>
    <source>
        <strain evidence="1 2">FDAARGOS_636</strain>
    </source>
</reference>
<gene>
    <name evidence="1" type="ORF">FOB44_17850</name>
</gene>
<accession>A0ABX6KUX0</accession>
<proteinExistence type="predicted"/>
<sequence>MNDNIINELYDIRNYLDQIESFLKNLKSRGITLDSFVQTREHLYEIYNDRLDLSIYQGRYFEGLGEVVKRMKNSVLNDIRLSYIDGDKRSCSIFSSEDYSIILGIIFYDN</sequence>
<dbReference type="RefSeq" id="WP_168239357.1">
    <property type="nucleotide sequence ID" value="NZ_CP050995.1"/>
</dbReference>
<evidence type="ECO:0000313" key="1">
    <source>
        <dbReference type="EMBL" id="QIY92401.1"/>
    </source>
</evidence>